<geneLocation type="plasmid" evidence="1">
    <name>pKLC102</name>
</geneLocation>
<protein>
    <submittedName>
        <fullName evidence="1">Uncharacterized protein</fullName>
    </submittedName>
</protein>
<gene>
    <name evidence="1" type="ORF">CP101</name>
</gene>
<name>Q6X3I5_PSEAI</name>
<keyword evidence="1" id="KW-0614">Plasmid</keyword>
<dbReference type="EMBL" id="AY257538">
    <property type="protein sequence ID" value="AAP22590.1"/>
    <property type="molecule type" value="Genomic_DNA"/>
</dbReference>
<evidence type="ECO:0000313" key="1">
    <source>
        <dbReference type="EMBL" id="AAP22590.1"/>
    </source>
</evidence>
<organism evidence="1">
    <name type="scientific">Pseudomonas aeruginosa</name>
    <dbReference type="NCBI Taxonomy" id="287"/>
    <lineage>
        <taxon>Bacteria</taxon>
        <taxon>Pseudomonadati</taxon>
        <taxon>Pseudomonadota</taxon>
        <taxon>Gammaproteobacteria</taxon>
        <taxon>Pseudomonadales</taxon>
        <taxon>Pseudomonadaceae</taxon>
        <taxon>Pseudomonas</taxon>
    </lineage>
</organism>
<proteinExistence type="predicted"/>
<accession>Q6X3I5</accession>
<sequence length="118" mass="13486">MSIFNLDGWCKLSDEAQAISLKNIRFHLNDGDEKLLAQAEVHLQITGEKEVHIPIDQARLKLVLPHECGPIRDCRLRVYLDSNTKRGRFNLTGYRISDGSLIYTSAVTIEKVYPIHPR</sequence>
<dbReference type="AlphaFoldDB" id="Q6X3I5"/>
<dbReference type="RefSeq" id="WP_015060180.1">
    <property type="nucleotide sequence ID" value="NC_019202.1"/>
</dbReference>
<reference evidence="1" key="1">
    <citation type="journal article" date="2004" name="J. Bacteriol.">
        <title>Sequence analysis of the mobile genome island pKLC102 of Pseudomonas aeruginosa C.</title>
        <authorList>
            <person name="Klockgether J."/>
            <person name="Reva O."/>
            <person name="Larbig K."/>
            <person name="Tummler B."/>
        </authorList>
    </citation>
    <scope>NUCLEOTIDE SEQUENCE</scope>
    <source>
        <strain evidence="1">C</strain>
        <plasmid evidence="1">pKLC102</plasmid>
    </source>
</reference>